<dbReference type="AlphaFoldDB" id="A0A6J5ZWD8"/>
<name>A0A6J5ZWD8_9ZZZZ</name>
<gene>
    <name evidence="1" type="ORF">UFOPK3522_01450</name>
</gene>
<sequence>MPVYFPANRLASGSYSSGEPDSPATRAYKIRDRAKTVYAAYRMVLSTGEAGQYYGVQGTTWKAPPILDTPSETTTMGGRDFELFYDGTRLRLVALRTPKGVYWVANTLSQTLTNPQMLAIARSLTPLGR</sequence>
<evidence type="ECO:0000313" key="1">
    <source>
        <dbReference type="EMBL" id="CAB4346701.1"/>
    </source>
</evidence>
<reference evidence="1" key="1">
    <citation type="submission" date="2020-05" db="EMBL/GenBank/DDBJ databases">
        <authorList>
            <person name="Chiriac C."/>
            <person name="Salcher M."/>
            <person name="Ghai R."/>
            <person name="Kavagutti S V."/>
        </authorList>
    </citation>
    <scope>NUCLEOTIDE SEQUENCE</scope>
</reference>
<protein>
    <submittedName>
        <fullName evidence="1">Unannotated protein</fullName>
    </submittedName>
</protein>
<proteinExistence type="predicted"/>
<accession>A0A6J5ZWD8</accession>
<dbReference type="EMBL" id="CAESAO010000163">
    <property type="protein sequence ID" value="CAB4346701.1"/>
    <property type="molecule type" value="Genomic_DNA"/>
</dbReference>
<organism evidence="1">
    <name type="scientific">freshwater metagenome</name>
    <dbReference type="NCBI Taxonomy" id="449393"/>
    <lineage>
        <taxon>unclassified sequences</taxon>
        <taxon>metagenomes</taxon>
        <taxon>ecological metagenomes</taxon>
    </lineage>
</organism>